<organism evidence="2 3">
    <name type="scientific">Neorhizobium huautlense</name>
    <dbReference type="NCBI Taxonomy" id="67774"/>
    <lineage>
        <taxon>Bacteria</taxon>
        <taxon>Pseudomonadati</taxon>
        <taxon>Pseudomonadota</taxon>
        <taxon>Alphaproteobacteria</taxon>
        <taxon>Hyphomicrobiales</taxon>
        <taxon>Rhizobiaceae</taxon>
        <taxon>Rhizobium/Agrobacterium group</taxon>
        <taxon>Neorhizobium</taxon>
    </lineage>
</organism>
<dbReference type="InterPro" id="IPR045079">
    <property type="entry name" value="Oxoprolinase-like"/>
</dbReference>
<dbReference type="RefSeq" id="WP_306839898.1">
    <property type="nucleotide sequence ID" value="NZ_JAUSRF010000026.1"/>
</dbReference>
<evidence type="ECO:0000313" key="2">
    <source>
        <dbReference type="EMBL" id="MDP9840391.1"/>
    </source>
</evidence>
<dbReference type="Pfam" id="PF02538">
    <property type="entry name" value="Hydantoinase_B"/>
    <property type="match status" value="1"/>
</dbReference>
<evidence type="ECO:0000259" key="1">
    <source>
        <dbReference type="Pfam" id="PF02538"/>
    </source>
</evidence>
<comment type="caution">
    <text evidence="2">The sequence shown here is derived from an EMBL/GenBank/DDBJ whole genome shotgun (WGS) entry which is preliminary data.</text>
</comment>
<sequence>MTPQAQKAIRDDLITSDKREINAIAMEVFSNRMLSITESMAIQMMRSSFSTQIKERRDFSVGIFDARGNLIAQGTHIPLHLGSLLGATEALLERYDVANMVEGDAFICNDPYLAGGTHLPDIAVITPVFIEGRLMAFAANIGHHSDIGGSVPGSISAKSRSIFEEGLRIPIIRIARAGVLDEDLLNLISTNSRLSEERRLDIQVQIAVNNRGGEETRALFTRMGLDAAQTAIEDVLFYTSERLRRRIELLPAGSFSFTTWLDDDGSGSDPLPLVATVSPRGDALHVDFDGTGPQAQGALNVPRNALRATVYYCIKALLDPELMANSGMFEPLVISAPKGSIANPNFPAACGARSITCQKLAGAVFGAFREILTVDRLVASSNDLLPTISFSASKPDGGLYHYGETIGGGSGARHDGDGMDAIHVHVTNSLNLPVEALESEFPFLCDEYSLVVDSGGAGRQRGGLGIARQIRALHDGTIVSVRSDSYIHGAEGIAGGATGGLSTLTRNPSSDRQESLPLKVSYMVIGEGETVRIHTPGGGGFGLPSERSIEDIARDLRDGIISRPAAERDYGSEKIEAALNLL</sequence>
<keyword evidence="3" id="KW-1185">Reference proteome</keyword>
<gene>
    <name evidence="2" type="ORF">J2T09_005178</name>
</gene>
<dbReference type="EMBL" id="JAUSRF010000026">
    <property type="protein sequence ID" value="MDP9840391.1"/>
    <property type="molecule type" value="Genomic_DNA"/>
</dbReference>
<dbReference type="Proteomes" id="UP001241472">
    <property type="component" value="Unassembled WGS sequence"/>
</dbReference>
<reference evidence="2 3" key="1">
    <citation type="submission" date="2023-07" db="EMBL/GenBank/DDBJ databases">
        <title>Sorghum-associated microbial communities from plants grown in Nebraska, USA.</title>
        <authorList>
            <person name="Schachtman D."/>
        </authorList>
    </citation>
    <scope>NUCLEOTIDE SEQUENCE [LARGE SCALE GENOMIC DNA]</scope>
    <source>
        <strain evidence="2 3">DS1307</strain>
    </source>
</reference>
<dbReference type="InterPro" id="IPR003692">
    <property type="entry name" value="Hydantoinase_B"/>
</dbReference>
<protein>
    <submittedName>
        <fullName evidence="2">N-methylhydantoinase B</fullName>
        <ecNumber evidence="2">3.5.2.14</ecNumber>
    </submittedName>
</protein>
<name>A0ABT9Q0Z0_9HYPH</name>
<dbReference type="PANTHER" id="PTHR11365:SF23">
    <property type="entry name" value="HYPOTHETICAL 5-OXOPROLINASE (EUROFUNG)-RELATED"/>
    <property type="match status" value="1"/>
</dbReference>
<dbReference type="PANTHER" id="PTHR11365">
    <property type="entry name" value="5-OXOPROLINASE RELATED"/>
    <property type="match status" value="1"/>
</dbReference>
<dbReference type="EC" id="3.5.2.14" evidence="2"/>
<dbReference type="GO" id="GO:0047423">
    <property type="term" value="F:N-methylhydantoinase (ATP-hydrolyzing) activity"/>
    <property type="evidence" value="ECO:0007669"/>
    <property type="project" value="UniProtKB-EC"/>
</dbReference>
<evidence type="ECO:0000313" key="3">
    <source>
        <dbReference type="Proteomes" id="UP001241472"/>
    </source>
</evidence>
<accession>A0ABT9Q0Z0</accession>
<feature type="domain" description="Hydantoinase B/oxoprolinase" evidence="1">
    <location>
        <begin position="23"/>
        <end position="544"/>
    </location>
</feature>
<keyword evidence="2" id="KW-0378">Hydrolase</keyword>
<proteinExistence type="predicted"/>